<dbReference type="InterPro" id="IPR000923">
    <property type="entry name" value="BlueCu_1"/>
</dbReference>
<dbReference type="GO" id="GO:0016020">
    <property type="term" value="C:membrane"/>
    <property type="evidence" value="ECO:0007669"/>
    <property type="project" value="UniProtKB-SubCell"/>
</dbReference>
<dbReference type="PANTHER" id="PTHR34192:SF10">
    <property type="entry name" value="PLASTOCYANIN MAJOR ISOFORM, CHLOROPLASTIC-RELATED"/>
    <property type="match status" value="1"/>
</dbReference>
<keyword evidence="4" id="KW-0249">Electron transport</keyword>
<proteinExistence type="predicted"/>
<evidence type="ECO:0000256" key="7">
    <source>
        <dbReference type="PIRSR" id="PIRSR602387-1"/>
    </source>
</evidence>
<feature type="compositionally biased region" description="Basic and acidic residues" evidence="8">
    <location>
        <begin position="26"/>
        <end position="35"/>
    </location>
</feature>
<comment type="cofactor">
    <cofactor evidence="7">
        <name>Cu(2+)</name>
        <dbReference type="ChEBI" id="CHEBI:29036"/>
    </cofactor>
    <text evidence="7">The crystal structure with reduced Cu(1+) has also been determined.</text>
</comment>
<keyword evidence="5 7" id="KW-0186">Copper</keyword>
<dbReference type="GO" id="GO:0005507">
    <property type="term" value="F:copper ion binding"/>
    <property type="evidence" value="ECO:0007669"/>
    <property type="project" value="InterPro"/>
</dbReference>
<evidence type="ECO:0000256" key="3">
    <source>
        <dbReference type="ARBA" id="ARBA00022723"/>
    </source>
</evidence>
<dbReference type="PRINTS" id="PR00157">
    <property type="entry name" value="PLASTOCYANIN"/>
</dbReference>
<protein>
    <recommendedName>
        <fullName evidence="9">Blue (type 1) copper domain-containing protein</fullName>
    </recommendedName>
</protein>
<feature type="binding site" evidence="7">
    <location>
        <position position="169"/>
    </location>
    <ligand>
        <name>Cu cation</name>
        <dbReference type="ChEBI" id="CHEBI:23378"/>
    </ligand>
</feature>
<dbReference type="Proteomes" id="UP001501729">
    <property type="component" value="Unassembled WGS sequence"/>
</dbReference>
<feature type="region of interest" description="Disordered" evidence="8">
    <location>
        <begin position="60"/>
        <end position="82"/>
    </location>
</feature>
<dbReference type="AlphaFoldDB" id="A0AAV3UBP4"/>
<dbReference type="Gene3D" id="2.60.40.420">
    <property type="entry name" value="Cupredoxins - blue copper proteins"/>
    <property type="match status" value="1"/>
</dbReference>
<keyword evidence="11" id="KW-1185">Reference proteome</keyword>
<dbReference type="RefSeq" id="WP_227775210.1">
    <property type="nucleotide sequence ID" value="NZ_BAABKX010000001.1"/>
</dbReference>
<dbReference type="NCBIfam" id="TIGR03102">
    <property type="entry name" value="halo_cynanin"/>
    <property type="match status" value="1"/>
</dbReference>
<evidence type="ECO:0000313" key="11">
    <source>
        <dbReference type="Proteomes" id="UP001501729"/>
    </source>
</evidence>
<feature type="binding site" evidence="7">
    <location>
        <position position="135"/>
    </location>
    <ligand>
        <name>Cu cation</name>
        <dbReference type="ChEBI" id="CHEBI:23378"/>
    </ligand>
</feature>
<gene>
    <name evidence="10" type="ORF">GCM10025751_04130</name>
</gene>
<accession>A0AAV3UBP4</accession>
<comment type="subcellular location">
    <subcellularLocation>
        <location evidence="1">Membrane</location>
    </subcellularLocation>
</comment>
<keyword evidence="3 7" id="KW-0479">Metal-binding</keyword>
<comment type="caution">
    <text evidence="10">The sequence shown here is derived from an EMBL/GenBank/DDBJ whole genome shotgun (WGS) entry which is preliminary data.</text>
</comment>
<feature type="domain" description="Blue (type 1) copper" evidence="9">
    <location>
        <begin position="101"/>
        <end position="183"/>
    </location>
</feature>
<dbReference type="PROSITE" id="PS00196">
    <property type="entry name" value="COPPER_BLUE"/>
    <property type="match status" value="1"/>
</dbReference>
<feature type="binding site" evidence="7">
    <location>
        <position position="177"/>
    </location>
    <ligand>
        <name>Cu cation</name>
        <dbReference type="ChEBI" id="CHEBI:23378"/>
    </ligand>
</feature>
<evidence type="ECO:0000256" key="6">
    <source>
        <dbReference type="ARBA" id="ARBA00023136"/>
    </source>
</evidence>
<dbReference type="InterPro" id="IPR008972">
    <property type="entry name" value="Cupredoxin"/>
</dbReference>
<feature type="compositionally biased region" description="Polar residues" evidence="8">
    <location>
        <begin position="13"/>
        <end position="25"/>
    </location>
</feature>
<evidence type="ECO:0000256" key="4">
    <source>
        <dbReference type="ARBA" id="ARBA00022982"/>
    </source>
</evidence>
<dbReference type="CDD" id="cd04220">
    <property type="entry name" value="Halocyanin"/>
    <property type="match status" value="1"/>
</dbReference>
<dbReference type="GO" id="GO:0009055">
    <property type="term" value="F:electron transfer activity"/>
    <property type="evidence" value="ECO:0007669"/>
    <property type="project" value="InterPro"/>
</dbReference>
<dbReference type="InterPro" id="IPR028871">
    <property type="entry name" value="BlueCu_1_BS"/>
</dbReference>
<evidence type="ECO:0000313" key="10">
    <source>
        <dbReference type="EMBL" id="GAA5041678.1"/>
    </source>
</evidence>
<dbReference type="Pfam" id="PF00127">
    <property type="entry name" value="Copper-bind"/>
    <property type="match status" value="1"/>
</dbReference>
<dbReference type="InterPro" id="IPR017533">
    <property type="entry name" value="Halocyanin"/>
</dbReference>
<feature type="region of interest" description="Disordered" evidence="8">
    <location>
        <begin position="1"/>
        <end position="35"/>
    </location>
</feature>
<evidence type="ECO:0000259" key="9">
    <source>
        <dbReference type="Pfam" id="PF00127"/>
    </source>
</evidence>
<sequence length="201" mass="21319">MAKRNTAAECASNKPSDSRPLTKSGSPERTEINNTLRERRQVLRAAAGVMFAGLLAGCTDGSSGAQDTTGDGETSADGWLSETDNYDSVEDMTGNDRITVEVGVKGNNGANAFSPPAIEVSPGTTITWKWVNGYHNVVATDGSFDSGQPEEGTTFEYTFETPGTSLYYCKPHESMGMKGAIVVAKDGSEPADETTSRTESR</sequence>
<feature type="compositionally biased region" description="Polar residues" evidence="8">
    <location>
        <begin position="60"/>
        <end position="72"/>
    </location>
</feature>
<feature type="binding site" evidence="7">
    <location>
        <position position="172"/>
    </location>
    <ligand>
        <name>Cu cation</name>
        <dbReference type="ChEBI" id="CHEBI:23378"/>
    </ligand>
</feature>
<dbReference type="SUPFAM" id="SSF49503">
    <property type="entry name" value="Cupredoxins"/>
    <property type="match status" value="1"/>
</dbReference>
<organism evidence="10 11">
    <name type="scientific">Haladaptatus pallidirubidus</name>
    <dbReference type="NCBI Taxonomy" id="1008152"/>
    <lineage>
        <taxon>Archaea</taxon>
        <taxon>Methanobacteriati</taxon>
        <taxon>Methanobacteriota</taxon>
        <taxon>Stenosarchaea group</taxon>
        <taxon>Halobacteria</taxon>
        <taxon>Halobacteriales</taxon>
        <taxon>Haladaptataceae</taxon>
        <taxon>Haladaptatus</taxon>
    </lineage>
</organism>
<dbReference type="InterPro" id="IPR002387">
    <property type="entry name" value="Plastocyanin"/>
</dbReference>
<evidence type="ECO:0000256" key="8">
    <source>
        <dbReference type="SAM" id="MobiDB-lite"/>
    </source>
</evidence>
<dbReference type="GeneID" id="68615105"/>
<keyword evidence="2" id="KW-0813">Transport</keyword>
<evidence type="ECO:0000256" key="5">
    <source>
        <dbReference type="ARBA" id="ARBA00023008"/>
    </source>
</evidence>
<name>A0AAV3UBP4_9EURY</name>
<dbReference type="PANTHER" id="PTHR34192">
    <property type="entry name" value="PLASTOCYANIN MAJOR ISOFORM, CHLOROPLASTIC-RELATED"/>
    <property type="match status" value="1"/>
</dbReference>
<dbReference type="EMBL" id="BAABKX010000001">
    <property type="protein sequence ID" value="GAA5041678.1"/>
    <property type="molecule type" value="Genomic_DNA"/>
</dbReference>
<keyword evidence="6" id="KW-0472">Membrane</keyword>
<evidence type="ECO:0000256" key="1">
    <source>
        <dbReference type="ARBA" id="ARBA00004370"/>
    </source>
</evidence>
<evidence type="ECO:0000256" key="2">
    <source>
        <dbReference type="ARBA" id="ARBA00022448"/>
    </source>
</evidence>
<reference evidence="10 11" key="1">
    <citation type="journal article" date="2019" name="Int. J. Syst. Evol. Microbiol.">
        <title>The Global Catalogue of Microorganisms (GCM) 10K type strain sequencing project: providing services to taxonomists for standard genome sequencing and annotation.</title>
        <authorList>
            <consortium name="The Broad Institute Genomics Platform"/>
            <consortium name="The Broad Institute Genome Sequencing Center for Infectious Disease"/>
            <person name="Wu L."/>
            <person name="Ma J."/>
        </authorList>
    </citation>
    <scope>NUCLEOTIDE SEQUENCE [LARGE SCALE GENOMIC DNA]</scope>
    <source>
        <strain evidence="10 11">JCM 17504</strain>
    </source>
</reference>